<accession>A0A2V5GPP1</accession>
<evidence type="ECO:0000313" key="4">
    <source>
        <dbReference type="EMBL" id="PYI12828.1"/>
    </source>
</evidence>
<dbReference type="EMBL" id="KZ825285">
    <property type="protein sequence ID" value="PYI12828.1"/>
    <property type="molecule type" value="Genomic_DNA"/>
</dbReference>
<dbReference type="STRING" id="1450538.A0A2V5GPP1"/>
<evidence type="ECO:0000256" key="1">
    <source>
        <dbReference type="ARBA" id="ARBA00022450"/>
    </source>
</evidence>
<dbReference type="PANTHER" id="PTHR43439">
    <property type="entry name" value="PHENYLACETATE-COENZYME A LIGASE"/>
    <property type="match status" value="1"/>
</dbReference>
<protein>
    <submittedName>
        <fullName evidence="4">Putative AMP-binding enzyme</fullName>
    </submittedName>
</protein>
<dbReference type="SUPFAM" id="SSF56801">
    <property type="entry name" value="Acetyl-CoA synthetase-like"/>
    <property type="match status" value="1"/>
</dbReference>
<dbReference type="AlphaFoldDB" id="A0A2V5GPP1"/>
<gene>
    <name evidence="4" type="ORF">BO99DRAFT_407981</name>
</gene>
<dbReference type="InterPro" id="IPR051414">
    <property type="entry name" value="Adenylate-forming_Reductase"/>
</dbReference>
<keyword evidence="2" id="KW-0597">Phosphoprotein</keyword>
<dbReference type="Gene3D" id="3.40.50.12780">
    <property type="entry name" value="N-terminal domain of ligase-like"/>
    <property type="match status" value="1"/>
</dbReference>
<keyword evidence="1" id="KW-0596">Phosphopantetheine</keyword>
<keyword evidence="5" id="KW-1185">Reference proteome</keyword>
<dbReference type="InterPro" id="IPR020845">
    <property type="entry name" value="AMP-binding_CS"/>
</dbReference>
<evidence type="ECO:0000259" key="3">
    <source>
        <dbReference type="Pfam" id="PF00501"/>
    </source>
</evidence>
<dbReference type="Pfam" id="PF23562">
    <property type="entry name" value="AMP-binding_C_3"/>
    <property type="match status" value="1"/>
</dbReference>
<dbReference type="Pfam" id="PF00501">
    <property type="entry name" value="AMP-binding"/>
    <property type="match status" value="1"/>
</dbReference>
<dbReference type="InterPro" id="IPR042099">
    <property type="entry name" value="ANL_N_sf"/>
</dbReference>
<evidence type="ECO:0000313" key="5">
    <source>
        <dbReference type="Proteomes" id="UP000249829"/>
    </source>
</evidence>
<dbReference type="PROSITE" id="PS00455">
    <property type="entry name" value="AMP_BINDING"/>
    <property type="match status" value="1"/>
</dbReference>
<dbReference type="InterPro" id="IPR000873">
    <property type="entry name" value="AMP-dep_synth/lig_dom"/>
</dbReference>
<dbReference type="OMA" id="DYVYLAH"/>
<sequence length="551" mass="61198">MERPTSTFPLPGIQHGQRILASVVESRAKNEPNSAWVSVPIDDADLSRGFREISFQQLNNAANHAAHWLHQHLPATTEPFQCFAYAGPKDFRYPILAVAAAKLQKVGSHVDIVLQIVLPSPLITPEAQLRIFRQKSCAVYLRPASMVDHVAAILRETPEIRTLTVPELGDFLQDAEAAPYTYAKTWEEGKDDPWIVFHTSGTTGFPKPITYTHRMMTSPDIAASLPDIEYTHVHQYALQRWYTPLPSLHFVGTVMTLSMTSFVRMVAVVGPSAPPSPQVVADILRYGRVDGALLTPALIDELCLIPSGLEALRNLKYVHFAGAPLSAKAGAQLAPHVHLVPCIGSTEAGGYFTTIQDKDRPWDYITFQKHAGAEFEHRFNNLHELVFVRQPECAMQQIFSAYPDRDRFETKDLWVEHPEHKGSWKIIGRTDDYVALAHADGLHASLLEPEVEAHPGVKSALIGGHGRPAPVLIVEFFSDAQEGNDRKTLVESLHPYLEKVNAHVHDCVKLSADRIIIASKDKPFVRTIKGSVARLQTLGLYEDEIAAIFGQ</sequence>
<name>A0A2V5GPP1_ASPV1</name>
<dbReference type="PANTHER" id="PTHR43439:SF2">
    <property type="entry name" value="ENZYME, PUTATIVE (JCVI)-RELATED"/>
    <property type="match status" value="1"/>
</dbReference>
<dbReference type="Proteomes" id="UP000249829">
    <property type="component" value="Unassembled WGS sequence"/>
</dbReference>
<organism evidence="4 5">
    <name type="scientific">Aspergillus violaceofuscus (strain CBS 115571)</name>
    <dbReference type="NCBI Taxonomy" id="1450538"/>
    <lineage>
        <taxon>Eukaryota</taxon>
        <taxon>Fungi</taxon>
        <taxon>Dikarya</taxon>
        <taxon>Ascomycota</taxon>
        <taxon>Pezizomycotina</taxon>
        <taxon>Eurotiomycetes</taxon>
        <taxon>Eurotiomycetidae</taxon>
        <taxon>Eurotiales</taxon>
        <taxon>Aspergillaceae</taxon>
        <taxon>Aspergillus</taxon>
    </lineage>
</organism>
<feature type="domain" description="AMP-dependent synthetase/ligase" evidence="3">
    <location>
        <begin position="46"/>
        <end position="360"/>
    </location>
</feature>
<evidence type="ECO:0000256" key="2">
    <source>
        <dbReference type="ARBA" id="ARBA00022553"/>
    </source>
</evidence>
<proteinExistence type="predicted"/>
<reference evidence="4 5" key="1">
    <citation type="submission" date="2018-02" db="EMBL/GenBank/DDBJ databases">
        <title>The genomes of Aspergillus section Nigri reveals drivers in fungal speciation.</title>
        <authorList>
            <consortium name="DOE Joint Genome Institute"/>
            <person name="Vesth T.C."/>
            <person name="Nybo J."/>
            <person name="Theobald S."/>
            <person name="Brandl J."/>
            <person name="Frisvad J.C."/>
            <person name="Nielsen K.F."/>
            <person name="Lyhne E.K."/>
            <person name="Kogle M.E."/>
            <person name="Kuo A."/>
            <person name="Riley R."/>
            <person name="Clum A."/>
            <person name="Nolan M."/>
            <person name="Lipzen A."/>
            <person name="Salamov A."/>
            <person name="Henrissat B."/>
            <person name="Wiebenga A."/>
            <person name="De vries R.P."/>
            <person name="Grigoriev I.V."/>
            <person name="Mortensen U.H."/>
            <person name="Andersen M.R."/>
            <person name="Baker S.E."/>
        </authorList>
    </citation>
    <scope>NUCLEOTIDE SEQUENCE [LARGE SCALE GENOMIC DNA]</scope>
    <source>
        <strain evidence="4 5">CBS 115571</strain>
    </source>
</reference>